<reference evidence="13 15" key="1">
    <citation type="submission" date="2016-07" db="EMBL/GenBank/DDBJ databases">
        <title>Characterization of isolates of Eisenbergiella tayi derived from blood cultures, using whole genome sequencing.</title>
        <authorList>
            <person name="Burdz T."/>
            <person name="Wiebe D."/>
            <person name="Huynh C."/>
            <person name="Bernard K."/>
        </authorList>
    </citation>
    <scope>NUCLEOTIDE SEQUENCE [LARGE SCALE GENOMIC DNA]</scope>
    <source>
        <strain evidence="13 15">NML 110608</strain>
    </source>
</reference>
<feature type="domain" description="Peptidase M20 dimerisation" evidence="12">
    <location>
        <begin position="211"/>
        <end position="311"/>
    </location>
</feature>
<evidence type="ECO:0000313" key="16">
    <source>
        <dbReference type="Proteomes" id="UP000094869"/>
    </source>
</evidence>
<evidence type="ECO:0000313" key="15">
    <source>
        <dbReference type="Proteomes" id="UP000094067"/>
    </source>
</evidence>
<evidence type="ECO:0000313" key="13">
    <source>
        <dbReference type="EMBL" id="ODM06470.1"/>
    </source>
</evidence>
<dbReference type="GO" id="GO:0008237">
    <property type="term" value="F:metallopeptidase activity"/>
    <property type="evidence" value="ECO:0007669"/>
    <property type="project" value="UniProtKB-KW"/>
</dbReference>
<evidence type="ECO:0000256" key="6">
    <source>
        <dbReference type="ARBA" id="ARBA00022801"/>
    </source>
</evidence>
<dbReference type="Pfam" id="PF01546">
    <property type="entry name" value="Peptidase_M20"/>
    <property type="match status" value="1"/>
</dbReference>
<gene>
    <name evidence="9 13" type="primary">pepT</name>
    <name evidence="13" type="ORF">BEI61_02360</name>
    <name evidence="14" type="ORF">BEI63_32185</name>
</gene>
<dbReference type="InterPro" id="IPR002933">
    <property type="entry name" value="Peptidase_M20"/>
</dbReference>
<dbReference type="EMBL" id="MEHD01000056">
    <property type="protein sequence ID" value="ODR44265.1"/>
    <property type="molecule type" value="Genomic_DNA"/>
</dbReference>
<dbReference type="PANTHER" id="PTHR42994:SF1">
    <property type="entry name" value="PEPTIDASE T"/>
    <property type="match status" value="1"/>
</dbReference>
<evidence type="ECO:0000256" key="7">
    <source>
        <dbReference type="ARBA" id="ARBA00022833"/>
    </source>
</evidence>
<dbReference type="EC" id="3.4.11.4" evidence="9"/>
<accession>A0A1E3ACH9</accession>
<dbReference type="GO" id="GO:0008270">
    <property type="term" value="F:zinc ion binding"/>
    <property type="evidence" value="ECO:0007669"/>
    <property type="project" value="UniProtKB-UniRule"/>
</dbReference>
<keyword evidence="16" id="KW-1185">Reference proteome</keyword>
<feature type="binding site" evidence="9 11">
    <location>
        <position position="145"/>
    </location>
    <ligand>
        <name>Zn(2+)</name>
        <dbReference type="ChEBI" id="CHEBI:29105"/>
        <label>1</label>
    </ligand>
</feature>
<dbReference type="PATRIC" id="fig|1432052.4.peg.2642"/>
<feature type="binding site" evidence="9 11">
    <location>
        <position position="385"/>
    </location>
    <ligand>
        <name>Zn(2+)</name>
        <dbReference type="ChEBI" id="CHEBI:29105"/>
        <label>2</label>
    </ligand>
</feature>
<dbReference type="SUPFAM" id="SSF53187">
    <property type="entry name" value="Zn-dependent exopeptidases"/>
    <property type="match status" value="1"/>
</dbReference>
<organism evidence="13 15">
    <name type="scientific">Eisenbergiella tayi</name>
    <dbReference type="NCBI Taxonomy" id="1432052"/>
    <lineage>
        <taxon>Bacteria</taxon>
        <taxon>Bacillati</taxon>
        <taxon>Bacillota</taxon>
        <taxon>Clostridia</taxon>
        <taxon>Lachnospirales</taxon>
        <taxon>Lachnospiraceae</taxon>
        <taxon>Eisenbergiella</taxon>
    </lineage>
</organism>
<dbReference type="Proteomes" id="UP000094869">
    <property type="component" value="Unassembled WGS sequence"/>
</dbReference>
<evidence type="ECO:0000256" key="1">
    <source>
        <dbReference type="ARBA" id="ARBA00000870"/>
    </source>
</evidence>
<dbReference type="Pfam" id="PF07687">
    <property type="entry name" value="M20_dimer"/>
    <property type="match status" value="1"/>
</dbReference>
<comment type="similarity">
    <text evidence="2 9">Belongs to the peptidase M20B family.</text>
</comment>
<dbReference type="CDD" id="cd03892">
    <property type="entry name" value="M20_peptT"/>
    <property type="match status" value="1"/>
</dbReference>
<dbReference type="SUPFAM" id="SSF55031">
    <property type="entry name" value="Bacterial exopeptidase dimerisation domain"/>
    <property type="match status" value="1"/>
</dbReference>
<keyword evidence="5 9" id="KW-0479">Metal-binding</keyword>
<keyword evidence="9" id="KW-0963">Cytoplasm</keyword>
<evidence type="ECO:0000256" key="5">
    <source>
        <dbReference type="ARBA" id="ARBA00022723"/>
    </source>
</evidence>
<dbReference type="AlphaFoldDB" id="A0A1E3ACH9"/>
<evidence type="ECO:0000313" key="14">
    <source>
        <dbReference type="EMBL" id="ODR44265.1"/>
    </source>
</evidence>
<name>A0A1E3ACH9_9FIRM</name>
<feature type="binding site" evidence="9 11">
    <location>
        <position position="82"/>
    </location>
    <ligand>
        <name>Zn(2+)</name>
        <dbReference type="ChEBI" id="CHEBI:29105"/>
        <label>1</label>
    </ligand>
</feature>
<evidence type="ECO:0000256" key="3">
    <source>
        <dbReference type="ARBA" id="ARBA00022438"/>
    </source>
</evidence>
<evidence type="ECO:0000256" key="9">
    <source>
        <dbReference type="HAMAP-Rule" id="MF_00550"/>
    </source>
</evidence>
<dbReference type="NCBIfam" id="TIGR01882">
    <property type="entry name" value="peptidase-T"/>
    <property type="match status" value="1"/>
</dbReference>
<protein>
    <recommendedName>
        <fullName evidence="9">Peptidase T</fullName>
        <ecNumber evidence="9">3.4.11.4</ecNumber>
    </recommendedName>
    <alternativeName>
        <fullName evidence="9">Aminotripeptidase</fullName>
        <shortName evidence="9">Tripeptidase</shortName>
    </alternativeName>
    <alternativeName>
        <fullName evidence="9">Tripeptide aminopeptidase</fullName>
    </alternativeName>
</protein>
<feature type="binding site" evidence="9 11">
    <location>
        <position position="180"/>
    </location>
    <ligand>
        <name>Zn(2+)</name>
        <dbReference type="ChEBI" id="CHEBI:29105"/>
        <label>2</label>
    </ligand>
</feature>
<evidence type="ECO:0000259" key="12">
    <source>
        <dbReference type="Pfam" id="PF07687"/>
    </source>
</evidence>
<dbReference type="NCBIfam" id="NF003976">
    <property type="entry name" value="PRK05469.1"/>
    <property type="match status" value="1"/>
</dbReference>
<dbReference type="PROSITE" id="PS00759">
    <property type="entry name" value="ARGE_DAPE_CPG2_2"/>
    <property type="match status" value="1"/>
</dbReference>
<reference evidence="14 16" key="2">
    <citation type="submission" date="2016-08" db="EMBL/GenBank/DDBJ databases">
        <title>Characterization of Isolates of Eisenbergiella tayi Derived from Blood Cultures, Using Whole Genome Sequencing.</title>
        <authorList>
            <person name="Bernier A.-M."/>
            <person name="Burdz T."/>
            <person name="Wiebe D."/>
            <person name="Bernard K."/>
        </authorList>
    </citation>
    <scope>NUCLEOTIDE SEQUENCE [LARGE SCALE GENOMIC DNA]</scope>
    <source>
        <strain evidence="14 16">NML120146</strain>
    </source>
</reference>
<dbReference type="GO" id="GO:0045148">
    <property type="term" value="F:tripeptide aminopeptidase activity"/>
    <property type="evidence" value="ECO:0007669"/>
    <property type="project" value="UniProtKB-UniRule"/>
</dbReference>
<evidence type="ECO:0000256" key="10">
    <source>
        <dbReference type="PIRSR" id="PIRSR037215-1"/>
    </source>
</evidence>
<comment type="catalytic activity">
    <reaction evidence="1 9">
        <text>Release of the N-terminal residue from a tripeptide.</text>
        <dbReference type="EC" id="3.4.11.4"/>
    </reaction>
</comment>
<dbReference type="EMBL" id="MCGH01000002">
    <property type="protein sequence ID" value="ODM06470.1"/>
    <property type="molecule type" value="Genomic_DNA"/>
</dbReference>
<evidence type="ECO:0000256" key="2">
    <source>
        <dbReference type="ARBA" id="ARBA00009692"/>
    </source>
</evidence>
<dbReference type="Proteomes" id="UP000094067">
    <property type="component" value="Unassembled WGS sequence"/>
</dbReference>
<dbReference type="Gene3D" id="3.30.70.360">
    <property type="match status" value="1"/>
</dbReference>
<dbReference type="InterPro" id="IPR010161">
    <property type="entry name" value="Peptidase_M20B"/>
</dbReference>
<dbReference type="PIRSF" id="PIRSF037215">
    <property type="entry name" value="Peptidase_M20B"/>
    <property type="match status" value="1"/>
</dbReference>
<dbReference type="RefSeq" id="WP_069152411.1">
    <property type="nucleotide sequence ID" value="NZ_DBFYTW010000191.1"/>
</dbReference>
<sequence length="420" mass="46670">MSTVVDKFLKYVTIDTQSDEDSTTSPSTEKQKDLARLLVGELKEMGASDVRMDEEYGYVYATIPSTLKEEGKEVPVIGFIAHMDTSPAVSGKDVKPRIVENYDGKDIVLNQELNIILPVEENPELLEYEGKKLIVTDGTTLLGADDKAGVAEIMTMAQTLLAHPEKEHGTIRIAFTPDEEVGRGVDHFDVEGFQADYAYTVDGGALGELEYESFNAAGARLHVNGYSVHPGSAKNKMLNAILLAQEFQSLLPVFETPAATEGYEGFYHADRMTGTVESAQADYIIRDHSRELFEKKKAYFREAADFLNKKYGKEIFTVEMQDSYYNMKEKIYPENAHLIDTAVKAMEEAGVTPLIAPIRGGTDGSRLSFMGLPCPNLCTGGMNYHGRYEYVCIESMEKCVEIILNIISLYAEHGIEKKIK</sequence>
<feature type="active site" evidence="9 10">
    <location>
        <position position="84"/>
    </location>
</feature>
<dbReference type="InterPro" id="IPR011650">
    <property type="entry name" value="Peptidase_M20_dimer"/>
</dbReference>
<feature type="active site" description="Proton acceptor" evidence="9 10">
    <location>
        <position position="179"/>
    </location>
</feature>
<dbReference type="HAMAP" id="MF_00550">
    <property type="entry name" value="Aminopeptidase_M20"/>
    <property type="match status" value="1"/>
</dbReference>
<dbReference type="InterPro" id="IPR001261">
    <property type="entry name" value="ArgE/DapE_CS"/>
</dbReference>
<comment type="function">
    <text evidence="9">Cleaves the N-terminal amino acid of tripeptides.</text>
</comment>
<dbReference type="NCBIfam" id="NF009920">
    <property type="entry name" value="PRK13381.1"/>
    <property type="match status" value="1"/>
</dbReference>
<keyword evidence="8 9" id="KW-0482">Metalloprotease</keyword>
<dbReference type="GO" id="GO:0005829">
    <property type="term" value="C:cytosol"/>
    <property type="evidence" value="ECO:0007669"/>
    <property type="project" value="TreeGrafter"/>
</dbReference>
<comment type="cofactor">
    <cofactor evidence="9 11">
        <name>Zn(2+)</name>
        <dbReference type="ChEBI" id="CHEBI:29105"/>
    </cofactor>
    <text evidence="9 11">Binds 2 Zn(2+) ions per subunit.</text>
</comment>
<keyword evidence="4 9" id="KW-0645">Protease</keyword>
<dbReference type="Gene3D" id="3.40.630.10">
    <property type="entry name" value="Zn peptidases"/>
    <property type="match status" value="1"/>
</dbReference>
<comment type="subcellular location">
    <subcellularLocation>
        <location evidence="9">Cytoplasm</location>
    </subcellularLocation>
</comment>
<keyword evidence="3 9" id="KW-0031">Aminopeptidase</keyword>
<evidence type="ECO:0000256" key="4">
    <source>
        <dbReference type="ARBA" id="ARBA00022670"/>
    </source>
</evidence>
<proteinExistence type="inferred from homology"/>
<evidence type="ECO:0000256" key="11">
    <source>
        <dbReference type="PIRSR" id="PIRSR037215-2"/>
    </source>
</evidence>
<comment type="caution">
    <text evidence="13">The sequence shown here is derived from an EMBL/GenBank/DDBJ whole genome shotgun (WGS) entry which is preliminary data.</text>
</comment>
<keyword evidence="6 9" id="KW-0378">Hydrolase</keyword>
<dbReference type="PANTHER" id="PTHR42994">
    <property type="entry name" value="PEPTIDASE T"/>
    <property type="match status" value="1"/>
</dbReference>
<evidence type="ECO:0000256" key="8">
    <source>
        <dbReference type="ARBA" id="ARBA00023049"/>
    </source>
</evidence>
<dbReference type="InterPro" id="IPR036264">
    <property type="entry name" value="Bact_exopeptidase_dim_dom"/>
</dbReference>
<dbReference type="GO" id="GO:0043171">
    <property type="term" value="P:peptide catabolic process"/>
    <property type="evidence" value="ECO:0007669"/>
    <property type="project" value="UniProtKB-UniRule"/>
</dbReference>
<dbReference type="GO" id="GO:0006508">
    <property type="term" value="P:proteolysis"/>
    <property type="evidence" value="ECO:0007669"/>
    <property type="project" value="UniProtKB-UniRule"/>
</dbReference>
<feature type="binding site" evidence="9 11">
    <location>
        <position position="202"/>
    </location>
    <ligand>
        <name>Zn(2+)</name>
        <dbReference type="ChEBI" id="CHEBI:29105"/>
        <label>1</label>
    </ligand>
</feature>
<dbReference type="PROSITE" id="PS00758">
    <property type="entry name" value="ARGE_DAPE_CPG2_1"/>
    <property type="match status" value="1"/>
</dbReference>
<feature type="binding site" evidence="9 11">
    <location>
        <position position="145"/>
    </location>
    <ligand>
        <name>Zn(2+)</name>
        <dbReference type="ChEBI" id="CHEBI:29105"/>
        <label>2</label>
    </ligand>
</feature>
<keyword evidence="7 9" id="KW-0862">Zinc</keyword>